<dbReference type="InterPro" id="IPR001807">
    <property type="entry name" value="ClC"/>
</dbReference>
<dbReference type="AlphaFoldDB" id="A0A3G9IQW7"/>
<dbReference type="KEGG" id="pbk:Back11_21210"/>
<dbReference type="SUPFAM" id="SSF81340">
    <property type="entry name" value="Clc chloride channel"/>
    <property type="match status" value="1"/>
</dbReference>
<dbReference type="PANTHER" id="PTHR43427:SF12">
    <property type="entry name" value="CHLORIDE TRANSPORTER"/>
    <property type="match status" value="1"/>
</dbReference>
<comment type="subcellular location">
    <subcellularLocation>
        <location evidence="1">Membrane</location>
        <topology evidence="1">Multi-pass membrane protein</topology>
    </subcellularLocation>
</comment>
<dbReference type="PANTHER" id="PTHR43427">
    <property type="entry name" value="CHLORIDE CHANNEL PROTEIN CLC-E"/>
    <property type="match status" value="1"/>
</dbReference>
<proteinExistence type="predicted"/>
<keyword evidence="2" id="KW-0812">Transmembrane</keyword>
<evidence type="ECO:0000256" key="4">
    <source>
        <dbReference type="ARBA" id="ARBA00023136"/>
    </source>
</evidence>
<evidence type="ECO:0000313" key="6">
    <source>
        <dbReference type="Proteomes" id="UP000275368"/>
    </source>
</evidence>
<evidence type="ECO:0000256" key="1">
    <source>
        <dbReference type="ARBA" id="ARBA00004141"/>
    </source>
</evidence>
<dbReference type="Pfam" id="PF00654">
    <property type="entry name" value="Voltage_CLC"/>
    <property type="match status" value="1"/>
</dbReference>
<dbReference type="CDD" id="cd03682">
    <property type="entry name" value="ClC_sycA_like"/>
    <property type="match status" value="1"/>
</dbReference>
<keyword evidence="6" id="KW-1185">Reference proteome</keyword>
<name>A0A3G9IQW7_9BACL</name>
<protein>
    <submittedName>
        <fullName evidence="5">Voltage-gated chloride channel protein</fullName>
    </submittedName>
</protein>
<organism evidence="5 6">
    <name type="scientific">Paenibacillus baekrokdamisoli</name>
    <dbReference type="NCBI Taxonomy" id="1712516"/>
    <lineage>
        <taxon>Bacteria</taxon>
        <taxon>Bacillati</taxon>
        <taxon>Bacillota</taxon>
        <taxon>Bacilli</taxon>
        <taxon>Bacillales</taxon>
        <taxon>Paenibacillaceae</taxon>
        <taxon>Paenibacillus</taxon>
    </lineage>
</organism>
<dbReference type="InterPro" id="IPR014743">
    <property type="entry name" value="Cl-channel_core"/>
</dbReference>
<dbReference type="Gene3D" id="1.10.3080.10">
    <property type="entry name" value="Clc chloride channel"/>
    <property type="match status" value="1"/>
</dbReference>
<dbReference type="GO" id="GO:0016020">
    <property type="term" value="C:membrane"/>
    <property type="evidence" value="ECO:0007669"/>
    <property type="project" value="UniProtKB-SubCell"/>
</dbReference>
<reference evidence="5 6" key="1">
    <citation type="submission" date="2018-11" db="EMBL/GenBank/DDBJ databases">
        <title>Complete genome sequence of Paenibacillus baekrokdamisoli strain KCTC 33723.</title>
        <authorList>
            <person name="Kang S.W."/>
            <person name="Lee K.C."/>
            <person name="Kim K.K."/>
            <person name="Kim J.S."/>
            <person name="Kim D.S."/>
            <person name="Ko S.H."/>
            <person name="Yang S.H."/>
            <person name="Lee J.S."/>
        </authorList>
    </citation>
    <scope>NUCLEOTIDE SEQUENCE [LARGE SCALE GENOMIC DNA]</scope>
    <source>
        <strain evidence="5 6">KCTC 33723</strain>
    </source>
</reference>
<dbReference type="InterPro" id="IPR050368">
    <property type="entry name" value="ClC-type_chloride_channel"/>
</dbReference>
<dbReference type="Proteomes" id="UP000275368">
    <property type="component" value="Chromosome"/>
</dbReference>
<dbReference type="EMBL" id="AP019308">
    <property type="protein sequence ID" value="BBH20776.1"/>
    <property type="molecule type" value="Genomic_DNA"/>
</dbReference>
<evidence type="ECO:0000313" key="5">
    <source>
        <dbReference type="EMBL" id="BBH20776.1"/>
    </source>
</evidence>
<gene>
    <name evidence="5" type="ORF">Back11_21210</name>
</gene>
<dbReference type="GO" id="GO:0015108">
    <property type="term" value="F:chloride transmembrane transporter activity"/>
    <property type="evidence" value="ECO:0007669"/>
    <property type="project" value="InterPro"/>
</dbReference>
<sequence length="440" mass="47088">MEDEHGQTNNKLKRMKSGVHAAIGKGTILKWILYGGMVGILSGCASALFLYSLDTVTKARTGSPWLLFLLPVGGVIISYLYMKLGKNAGKGNNLLIEQIQAGDEPIPLRMAPLVLLGTLTTHLFGGSAGREGTAVQMGGSLAEWIGKWLRVGALDRRILLMCGISGGFGSVFGTPLAGTLFGLEVITIGVIRYEALIPCFTSSFVGDLVTKAWGINHIHYSMSGIPQLTVMVLIKVIIASILFGLCSRIFSGLIHWLKEAFTRIMPNMMLKSVVGGVIIILLVSVLGTRDYMGLSLPLLVQAFQEPVSTFAFLWKMVFTWITLGAGYLGGEVTPLFVIGAALGSALSGLLLLSAPFLAGLGLIGVFSGATNTPIACFILGIELFGSEGLIYMFIACVISYLVSGHTGIYTSQQVGISKYRRQLMPEGTTLASLRLSNKRR</sequence>
<keyword evidence="4" id="KW-0472">Membrane</keyword>
<evidence type="ECO:0000256" key="2">
    <source>
        <dbReference type="ARBA" id="ARBA00022692"/>
    </source>
</evidence>
<keyword evidence="3" id="KW-1133">Transmembrane helix</keyword>
<accession>A0A3G9IQW7</accession>
<evidence type="ECO:0000256" key="3">
    <source>
        <dbReference type="ARBA" id="ARBA00022989"/>
    </source>
</evidence>